<evidence type="ECO:0000313" key="5">
    <source>
        <dbReference type="EMBL" id="NKI17536.1"/>
    </source>
</evidence>
<name>A0ABX1GF35_9GAMM</name>
<dbReference type="Proteomes" id="UP000765845">
    <property type="component" value="Unassembled WGS sequence"/>
</dbReference>
<evidence type="ECO:0000313" key="6">
    <source>
        <dbReference type="Proteomes" id="UP000765845"/>
    </source>
</evidence>
<keyword evidence="1 2" id="KW-0238">DNA-binding</keyword>
<gene>
    <name evidence="5" type="ORF">HCU74_08905</name>
</gene>
<dbReference type="RefSeq" id="WP_168450094.1">
    <property type="nucleotide sequence ID" value="NZ_JAAWWK010000003.1"/>
</dbReference>
<feature type="DNA-binding region" description="H-T-H motif" evidence="2">
    <location>
        <begin position="44"/>
        <end position="63"/>
    </location>
</feature>
<dbReference type="Gene3D" id="1.10.357.10">
    <property type="entry name" value="Tetracycline Repressor, domain 2"/>
    <property type="match status" value="1"/>
</dbReference>
<proteinExistence type="predicted"/>
<feature type="region of interest" description="Disordered" evidence="3">
    <location>
        <begin position="1"/>
        <end position="20"/>
    </location>
</feature>
<comment type="caution">
    <text evidence="5">The sequence shown here is derived from an EMBL/GenBank/DDBJ whole genome shotgun (WGS) entry which is preliminary data.</text>
</comment>
<keyword evidence="6" id="KW-1185">Reference proteome</keyword>
<evidence type="ECO:0000256" key="1">
    <source>
        <dbReference type="ARBA" id="ARBA00023125"/>
    </source>
</evidence>
<dbReference type="PROSITE" id="PS50977">
    <property type="entry name" value="HTH_TETR_2"/>
    <property type="match status" value="1"/>
</dbReference>
<evidence type="ECO:0000256" key="2">
    <source>
        <dbReference type="PROSITE-ProRule" id="PRU00335"/>
    </source>
</evidence>
<reference evidence="5 6" key="1">
    <citation type="submission" date="2020-04" db="EMBL/GenBank/DDBJ databases">
        <authorList>
            <person name="Yoon J."/>
        </authorList>
    </citation>
    <scope>NUCLEOTIDE SEQUENCE [LARGE SCALE GENOMIC DNA]</scope>
    <source>
        <strain evidence="5 6">KMU-166</strain>
    </source>
</reference>
<sequence>MDNDPNQPAGLRREPKQERSRRMVAAIEQAARRIMLESGGEALSTTSLELVSGVPKASIYQYFPSLEAVKAEVFRREIRQHFEEWSERLATRWDTMALAEGLAMIVDSSIELQSSLIDLDSEFYQSHSGYFGIWTAYDSYADQRDAGAELLKEFFARHYPTMDSEALDLRARAMGRAVEQSSYHILRDNPSYRHQPLLRELLLSMALSFFAPSLI</sequence>
<dbReference type="EMBL" id="JAAWWK010000003">
    <property type="protein sequence ID" value="NKI17536.1"/>
    <property type="molecule type" value="Genomic_DNA"/>
</dbReference>
<protein>
    <submittedName>
        <fullName evidence="5">TetR/AcrR family transcriptional regulator</fullName>
    </submittedName>
</protein>
<dbReference type="InterPro" id="IPR001647">
    <property type="entry name" value="HTH_TetR"/>
</dbReference>
<evidence type="ECO:0000256" key="3">
    <source>
        <dbReference type="SAM" id="MobiDB-lite"/>
    </source>
</evidence>
<organism evidence="5 6">
    <name type="scientific">Spongiibacter thalassae</name>
    <dbReference type="NCBI Taxonomy" id="2721624"/>
    <lineage>
        <taxon>Bacteria</taxon>
        <taxon>Pseudomonadati</taxon>
        <taxon>Pseudomonadota</taxon>
        <taxon>Gammaproteobacteria</taxon>
        <taxon>Cellvibrionales</taxon>
        <taxon>Spongiibacteraceae</taxon>
        <taxon>Spongiibacter</taxon>
    </lineage>
</organism>
<accession>A0ABX1GF35</accession>
<dbReference type="InterPro" id="IPR009057">
    <property type="entry name" value="Homeodomain-like_sf"/>
</dbReference>
<feature type="compositionally biased region" description="Basic and acidic residues" evidence="3">
    <location>
        <begin position="11"/>
        <end position="20"/>
    </location>
</feature>
<evidence type="ECO:0000259" key="4">
    <source>
        <dbReference type="PROSITE" id="PS50977"/>
    </source>
</evidence>
<dbReference type="SUPFAM" id="SSF46689">
    <property type="entry name" value="Homeodomain-like"/>
    <property type="match status" value="1"/>
</dbReference>
<feature type="domain" description="HTH tetR-type" evidence="4">
    <location>
        <begin position="21"/>
        <end position="81"/>
    </location>
</feature>